<accession>A0A4Z0NRS0</accession>
<sequence length="197" mass="21030">MPLTPRMRRAAIPLLVFVLGLAVLGLAASLMLGRPATGTSAVGGPFTLVNQDGRTVTDHDFNGRTHLVFFGFTRCPDICPTTLQQISDVLAALGPKGRDVQALFISVDPERDDPAALKAYLSSFDPRIVGLTGSPEAVAAAVKAYRAYSRKVPLKDGDYTMEHTALVYIMDGRGNFVGSLNLMRPAADAAAEVSRQL</sequence>
<dbReference type="EMBL" id="SRLB01000009">
    <property type="protein sequence ID" value="TGD99108.1"/>
    <property type="molecule type" value="Genomic_DNA"/>
</dbReference>
<dbReference type="PANTHER" id="PTHR12151:SF25">
    <property type="entry name" value="LINALOOL DEHYDRATASE_ISOMERASE DOMAIN-CONTAINING PROTEIN"/>
    <property type="match status" value="1"/>
</dbReference>
<keyword evidence="2 3" id="KW-0186">Copper</keyword>
<keyword evidence="3" id="KW-0479">Metal-binding</keyword>
<evidence type="ECO:0000256" key="4">
    <source>
        <dbReference type="PIRSR" id="PIRSR603782-2"/>
    </source>
</evidence>
<feature type="binding site" evidence="3">
    <location>
        <position position="75"/>
    </location>
    <ligand>
        <name>Cu cation</name>
        <dbReference type="ChEBI" id="CHEBI:23378"/>
    </ligand>
</feature>
<gene>
    <name evidence="5" type="ORF">EU555_14525</name>
</gene>
<dbReference type="RefSeq" id="WP_135415346.1">
    <property type="nucleotide sequence ID" value="NZ_SRLB01000009.1"/>
</dbReference>
<evidence type="ECO:0000313" key="5">
    <source>
        <dbReference type="EMBL" id="TGD99108.1"/>
    </source>
</evidence>
<keyword evidence="4" id="KW-1015">Disulfide bond</keyword>
<protein>
    <submittedName>
        <fullName evidence="5">SCO family protein</fullName>
    </submittedName>
</protein>
<dbReference type="Gene3D" id="3.40.30.10">
    <property type="entry name" value="Glutaredoxin"/>
    <property type="match status" value="1"/>
</dbReference>
<evidence type="ECO:0000256" key="3">
    <source>
        <dbReference type="PIRSR" id="PIRSR603782-1"/>
    </source>
</evidence>
<dbReference type="OrthoDB" id="9790194at2"/>
<dbReference type="GO" id="GO:0046872">
    <property type="term" value="F:metal ion binding"/>
    <property type="evidence" value="ECO:0007669"/>
    <property type="project" value="UniProtKB-KW"/>
</dbReference>
<comment type="caution">
    <text evidence="5">The sequence shown here is derived from an EMBL/GenBank/DDBJ whole genome shotgun (WGS) entry which is preliminary data.</text>
</comment>
<reference evidence="5 6" key="1">
    <citation type="submission" date="2019-04" db="EMBL/GenBank/DDBJ databases">
        <authorList>
            <person name="Feng G."/>
            <person name="Zhu H."/>
        </authorList>
    </citation>
    <scope>NUCLEOTIDE SEQUENCE [LARGE SCALE GENOMIC DNA]</scope>
    <source>
        <strain evidence="5 6">6HR-1</strain>
    </source>
</reference>
<dbReference type="CDD" id="cd02968">
    <property type="entry name" value="SCO"/>
    <property type="match status" value="1"/>
</dbReference>
<dbReference type="Proteomes" id="UP000297535">
    <property type="component" value="Unassembled WGS sequence"/>
</dbReference>
<feature type="disulfide bond" description="Redox-active" evidence="4">
    <location>
        <begin position="75"/>
        <end position="79"/>
    </location>
</feature>
<evidence type="ECO:0000313" key="6">
    <source>
        <dbReference type="Proteomes" id="UP000297535"/>
    </source>
</evidence>
<evidence type="ECO:0000256" key="1">
    <source>
        <dbReference type="ARBA" id="ARBA00010996"/>
    </source>
</evidence>
<feature type="binding site" evidence="3">
    <location>
        <position position="79"/>
    </location>
    <ligand>
        <name>Cu cation</name>
        <dbReference type="ChEBI" id="CHEBI:23378"/>
    </ligand>
</feature>
<dbReference type="Pfam" id="PF02630">
    <property type="entry name" value="SCO1-SenC"/>
    <property type="match status" value="1"/>
</dbReference>
<proteinExistence type="inferred from homology"/>
<evidence type="ECO:0000256" key="2">
    <source>
        <dbReference type="ARBA" id="ARBA00023008"/>
    </source>
</evidence>
<dbReference type="PANTHER" id="PTHR12151">
    <property type="entry name" value="ELECTRON TRANSPORT PROTIN SCO1/SENC FAMILY MEMBER"/>
    <property type="match status" value="1"/>
</dbReference>
<dbReference type="SUPFAM" id="SSF52833">
    <property type="entry name" value="Thioredoxin-like"/>
    <property type="match status" value="1"/>
</dbReference>
<organism evidence="5 6">
    <name type="scientific">Methylobacterium nonmethylotrophicum</name>
    <dbReference type="NCBI Taxonomy" id="1141884"/>
    <lineage>
        <taxon>Bacteria</taxon>
        <taxon>Pseudomonadati</taxon>
        <taxon>Pseudomonadota</taxon>
        <taxon>Alphaproteobacteria</taxon>
        <taxon>Hyphomicrobiales</taxon>
        <taxon>Methylobacteriaceae</taxon>
        <taxon>Methylobacterium</taxon>
    </lineage>
</organism>
<dbReference type="FunFam" id="3.40.30.10:FF:000013">
    <property type="entry name" value="Blast:Protein SCO1 homolog, mitochondrial"/>
    <property type="match status" value="1"/>
</dbReference>
<dbReference type="InterPro" id="IPR003782">
    <property type="entry name" value="SCO1/SenC"/>
</dbReference>
<dbReference type="InterPro" id="IPR036249">
    <property type="entry name" value="Thioredoxin-like_sf"/>
</dbReference>
<feature type="binding site" evidence="3">
    <location>
        <position position="163"/>
    </location>
    <ligand>
        <name>Cu cation</name>
        <dbReference type="ChEBI" id="CHEBI:23378"/>
    </ligand>
</feature>
<name>A0A4Z0NRS0_9HYPH</name>
<dbReference type="AlphaFoldDB" id="A0A4Z0NRS0"/>
<comment type="similarity">
    <text evidence="1">Belongs to the SCO1/2 family.</text>
</comment>
<keyword evidence="6" id="KW-1185">Reference proteome</keyword>